<evidence type="ECO:0000313" key="7">
    <source>
        <dbReference type="Proteomes" id="UP000527616"/>
    </source>
</evidence>
<feature type="compositionally biased region" description="Polar residues" evidence="4">
    <location>
        <begin position="1"/>
        <end position="12"/>
    </location>
</feature>
<protein>
    <submittedName>
        <fullName evidence="6">FMN reductase</fullName>
        <ecNumber evidence="6">1.5.1.38</ecNumber>
    </submittedName>
</protein>
<name>A0A7Z0DBB7_9ACTN</name>
<dbReference type="Gene3D" id="3.40.50.360">
    <property type="match status" value="1"/>
</dbReference>
<dbReference type="SUPFAM" id="SSF52218">
    <property type="entry name" value="Flavoproteins"/>
    <property type="match status" value="1"/>
</dbReference>
<dbReference type="EMBL" id="JACBZS010000001">
    <property type="protein sequence ID" value="NYI72148.1"/>
    <property type="molecule type" value="Genomic_DNA"/>
</dbReference>
<organism evidence="6 7">
    <name type="scientific">Naumannella cuiyingiana</name>
    <dbReference type="NCBI Taxonomy" id="1347891"/>
    <lineage>
        <taxon>Bacteria</taxon>
        <taxon>Bacillati</taxon>
        <taxon>Actinomycetota</taxon>
        <taxon>Actinomycetes</taxon>
        <taxon>Propionibacteriales</taxon>
        <taxon>Propionibacteriaceae</taxon>
        <taxon>Naumannella</taxon>
    </lineage>
</organism>
<evidence type="ECO:0000256" key="3">
    <source>
        <dbReference type="ARBA" id="ARBA00023002"/>
    </source>
</evidence>
<dbReference type="PANTHER" id="PTHR43408">
    <property type="entry name" value="FMN REDUCTASE (NADPH)"/>
    <property type="match status" value="1"/>
</dbReference>
<dbReference type="Proteomes" id="UP000527616">
    <property type="component" value="Unassembled WGS sequence"/>
</dbReference>
<keyword evidence="7" id="KW-1185">Reference proteome</keyword>
<comment type="caution">
    <text evidence="6">The sequence shown here is derived from an EMBL/GenBank/DDBJ whole genome shotgun (WGS) entry which is preliminary data.</text>
</comment>
<dbReference type="EC" id="1.5.1.38" evidence="6"/>
<reference evidence="6 7" key="1">
    <citation type="submission" date="2020-07" db="EMBL/GenBank/DDBJ databases">
        <title>Sequencing the genomes of 1000 actinobacteria strains.</title>
        <authorList>
            <person name="Klenk H.-P."/>
        </authorList>
    </citation>
    <scope>NUCLEOTIDE SEQUENCE [LARGE SCALE GENOMIC DNA]</scope>
    <source>
        <strain evidence="6 7">DSM 103164</strain>
    </source>
</reference>
<feature type="region of interest" description="Disordered" evidence="4">
    <location>
        <begin position="1"/>
        <end position="23"/>
    </location>
</feature>
<evidence type="ECO:0000313" key="6">
    <source>
        <dbReference type="EMBL" id="NYI72148.1"/>
    </source>
</evidence>
<feature type="domain" description="NADPH-dependent FMN reductase-like" evidence="5">
    <location>
        <begin position="10"/>
        <end position="143"/>
    </location>
</feature>
<accession>A0A7Z0DBB7</accession>
<keyword evidence="2" id="KW-0288">FMN</keyword>
<gene>
    <name evidence="6" type="ORF">GGQ54_002708</name>
</gene>
<dbReference type="Pfam" id="PF03358">
    <property type="entry name" value="FMN_red"/>
    <property type="match status" value="1"/>
</dbReference>
<dbReference type="RefSeq" id="WP_179445882.1">
    <property type="nucleotide sequence ID" value="NZ_JACBZS010000001.1"/>
</dbReference>
<evidence type="ECO:0000259" key="5">
    <source>
        <dbReference type="Pfam" id="PF03358"/>
    </source>
</evidence>
<proteinExistence type="predicted"/>
<dbReference type="InterPro" id="IPR051814">
    <property type="entry name" value="NAD(P)H-dep_FMN_reductase"/>
</dbReference>
<dbReference type="InterPro" id="IPR005025">
    <property type="entry name" value="FMN_Rdtase-like_dom"/>
</dbReference>
<evidence type="ECO:0000256" key="2">
    <source>
        <dbReference type="ARBA" id="ARBA00022643"/>
    </source>
</evidence>
<evidence type="ECO:0000256" key="1">
    <source>
        <dbReference type="ARBA" id="ARBA00022630"/>
    </source>
</evidence>
<evidence type="ECO:0000256" key="4">
    <source>
        <dbReference type="SAM" id="MobiDB-lite"/>
    </source>
</evidence>
<keyword evidence="1" id="KW-0285">Flavoprotein</keyword>
<dbReference type="PANTHER" id="PTHR43408:SF1">
    <property type="entry name" value="FMN REDUCTASE (NADPH)"/>
    <property type="match status" value="1"/>
</dbReference>
<sequence>MSEPSEATTVVLSGNPRPGSRTARLARTVAERWSGGEAEPIEAADLAGSVFAAERSPELVAGLDRLRSARRLVVATPSYKGSYTGLLKSLLDHLAAGDLRDAVAVPVVVAAAPAHLVSTAGALTALLGELGATVLPAVAVAESEVDDPAGPLDAWTARLDRLAGAARNREVVR</sequence>
<dbReference type="AlphaFoldDB" id="A0A7Z0DBB7"/>
<keyword evidence="3 6" id="KW-0560">Oxidoreductase</keyword>
<dbReference type="InterPro" id="IPR029039">
    <property type="entry name" value="Flavoprotein-like_sf"/>
</dbReference>
<dbReference type="GO" id="GO:0052873">
    <property type="term" value="F:FMN reductase (NADPH) activity"/>
    <property type="evidence" value="ECO:0007669"/>
    <property type="project" value="UniProtKB-EC"/>
</dbReference>